<dbReference type="Gene3D" id="1.20.1260.10">
    <property type="match status" value="1"/>
</dbReference>
<dbReference type="PANTHER" id="PTHR42637:SF1">
    <property type="entry name" value="TRNA 2-(METHYLSULFANYL)-N(6)-ISOPENTENYLADENOSINE(37) HYDROXYLASE"/>
    <property type="match status" value="1"/>
</dbReference>
<keyword evidence="2" id="KW-1185">Reference proteome</keyword>
<dbReference type="Proteomes" id="UP001548189">
    <property type="component" value="Unassembled WGS sequence"/>
</dbReference>
<dbReference type="PIRSF" id="PIRSF020736">
    <property type="entry name" value="MiaE"/>
    <property type="match status" value="1"/>
</dbReference>
<gene>
    <name evidence="1" type="ORF">ABVT43_04160</name>
</gene>
<dbReference type="PANTHER" id="PTHR42637">
    <property type="entry name" value="TRNA-(MS[2]IO[6]A)-HYDROXYLASE"/>
    <property type="match status" value="1"/>
</dbReference>
<dbReference type="EMBL" id="JBEVCJ010000003">
    <property type="protein sequence ID" value="MET1254317.1"/>
    <property type="molecule type" value="Genomic_DNA"/>
</dbReference>
<reference evidence="1 2" key="1">
    <citation type="submission" date="2024-06" db="EMBL/GenBank/DDBJ databases">
        <authorList>
            <person name="Li F."/>
        </authorList>
    </citation>
    <scope>NUCLEOTIDE SEQUENCE [LARGE SCALE GENOMIC DNA]</scope>
    <source>
        <strain evidence="1 2">GXAS 311</strain>
    </source>
</reference>
<dbReference type="Pfam" id="PF06175">
    <property type="entry name" value="MiaE"/>
    <property type="match status" value="1"/>
</dbReference>
<dbReference type="InterPro" id="IPR012347">
    <property type="entry name" value="Ferritin-like"/>
</dbReference>
<dbReference type="SUPFAM" id="SSF47240">
    <property type="entry name" value="Ferritin-like"/>
    <property type="match status" value="1"/>
</dbReference>
<sequence>MDISPVRNFLHCDSPASWLEYAAEHLDILLIDHAKCEKKAASTALSLMFKYPEYEQLQIKMAQLAREEILHFEQVFEMLTQRKITYSILSPSRYASSLRKLARDNEPDKLVDFCIIGGIIEARSCERFASLVPYLQDKEPELAKYYRYLLKSESRHFEDYLQLAQLYCANDISPQVDKMLEKEAELILSKDEVFRFHSGIPHNI</sequence>
<protein>
    <submittedName>
        <fullName evidence="1">tRNA-(Ms[2]io[6]A)-hydroxylase</fullName>
    </submittedName>
</protein>
<organism evidence="1 2">
    <name type="scientific">Aliikangiella maris</name>
    <dbReference type="NCBI Taxonomy" id="3162458"/>
    <lineage>
        <taxon>Bacteria</taxon>
        <taxon>Pseudomonadati</taxon>
        <taxon>Pseudomonadota</taxon>
        <taxon>Gammaproteobacteria</taxon>
        <taxon>Oceanospirillales</taxon>
        <taxon>Pleioneaceae</taxon>
        <taxon>Aliikangiella</taxon>
    </lineage>
</organism>
<dbReference type="CDD" id="cd07910">
    <property type="entry name" value="MiaE"/>
    <property type="match status" value="1"/>
</dbReference>
<comment type="caution">
    <text evidence="1">The sequence shown here is derived from an EMBL/GenBank/DDBJ whole genome shotgun (WGS) entry which is preliminary data.</text>
</comment>
<dbReference type="InterPro" id="IPR009078">
    <property type="entry name" value="Ferritin-like_SF"/>
</dbReference>
<proteinExistence type="predicted"/>
<evidence type="ECO:0000313" key="2">
    <source>
        <dbReference type="Proteomes" id="UP001548189"/>
    </source>
</evidence>
<name>A0ABV2BRX4_9GAMM</name>
<evidence type="ECO:0000313" key="1">
    <source>
        <dbReference type="EMBL" id="MET1254317.1"/>
    </source>
</evidence>
<accession>A0ABV2BRX4</accession>
<dbReference type="RefSeq" id="WP_353873875.1">
    <property type="nucleotide sequence ID" value="NZ_JBEVCJ010000003.1"/>
</dbReference>
<dbReference type="InterPro" id="IPR010386">
    <property type="entry name" value="tRNA-Hydrxlase_MiaE"/>
</dbReference>